<dbReference type="AlphaFoldDB" id="A0A0F8XTJ7"/>
<dbReference type="PROSITE" id="PS51747">
    <property type="entry name" value="CYT_DCMP_DEAMINASES_2"/>
    <property type="match status" value="1"/>
</dbReference>
<evidence type="ECO:0000256" key="2">
    <source>
        <dbReference type="ARBA" id="ARBA00022723"/>
    </source>
</evidence>
<dbReference type="GO" id="GO:0008270">
    <property type="term" value="F:zinc ion binding"/>
    <property type="evidence" value="ECO:0007669"/>
    <property type="project" value="InterPro"/>
</dbReference>
<dbReference type="GO" id="GO:0004132">
    <property type="term" value="F:dCMP deaminase activity"/>
    <property type="evidence" value="ECO:0007669"/>
    <property type="project" value="InterPro"/>
</dbReference>
<gene>
    <name evidence="6" type="ORF">LCGC14_2905600</name>
</gene>
<dbReference type="GO" id="GO:0005737">
    <property type="term" value="C:cytoplasm"/>
    <property type="evidence" value="ECO:0007669"/>
    <property type="project" value="TreeGrafter"/>
</dbReference>
<dbReference type="InterPro" id="IPR016473">
    <property type="entry name" value="dCMP_deaminase"/>
</dbReference>
<reference evidence="6" key="1">
    <citation type="journal article" date="2015" name="Nature">
        <title>Complex archaea that bridge the gap between prokaryotes and eukaryotes.</title>
        <authorList>
            <person name="Spang A."/>
            <person name="Saw J.H."/>
            <person name="Jorgensen S.L."/>
            <person name="Zaremba-Niedzwiedzka K."/>
            <person name="Martijn J."/>
            <person name="Lind A.E."/>
            <person name="van Eijk R."/>
            <person name="Schleper C."/>
            <person name="Guy L."/>
            <person name="Ettema T.J."/>
        </authorList>
    </citation>
    <scope>NUCLEOTIDE SEQUENCE</scope>
</reference>
<evidence type="ECO:0000313" key="6">
    <source>
        <dbReference type="EMBL" id="KKK72263.1"/>
    </source>
</evidence>
<dbReference type="Gene3D" id="3.40.140.10">
    <property type="entry name" value="Cytidine Deaminase, domain 2"/>
    <property type="match status" value="1"/>
</dbReference>
<accession>A0A0F8XTJ7</accession>
<dbReference type="PANTHER" id="PTHR11086">
    <property type="entry name" value="DEOXYCYTIDYLATE DEAMINASE-RELATED"/>
    <property type="match status" value="1"/>
</dbReference>
<comment type="caution">
    <text evidence="6">The sequence shown here is derived from an EMBL/GenBank/DDBJ whole genome shotgun (WGS) entry which is preliminary data.</text>
</comment>
<keyword evidence="2" id="KW-0479">Metal-binding</keyword>
<sequence>MNEKWDRRFLELAKHISTWSKDPSTKCGAVVVRPNKTIASVGYNGFPRGLDDDERLNNRQEKLSLTIHAEMNAILVAEEPLNGYTLYTYPFLPCNRCAPHIIQSGISSIISYHMSDYSKETWWDSTNKSREYFNEAWVSVVLYKRGKEKRND</sequence>
<keyword evidence="3" id="KW-0378">Hydrolase</keyword>
<evidence type="ECO:0000256" key="4">
    <source>
        <dbReference type="ARBA" id="ARBA00022833"/>
    </source>
</evidence>
<dbReference type="GO" id="GO:0006220">
    <property type="term" value="P:pyrimidine nucleotide metabolic process"/>
    <property type="evidence" value="ECO:0007669"/>
    <property type="project" value="InterPro"/>
</dbReference>
<dbReference type="Pfam" id="PF00383">
    <property type="entry name" value="dCMP_cyt_deam_1"/>
    <property type="match status" value="1"/>
</dbReference>
<evidence type="ECO:0000256" key="1">
    <source>
        <dbReference type="ARBA" id="ARBA00006576"/>
    </source>
</evidence>
<dbReference type="InterPro" id="IPR016192">
    <property type="entry name" value="APOBEC/CMP_deaminase_Zn-bd"/>
</dbReference>
<evidence type="ECO:0000259" key="5">
    <source>
        <dbReference type="PROSITE" id="PS51747"/>
    </source>
</evidence>
<proteinExistence type="inferred from homology"/>
<name>A0A0F8XTJ7_9ZZZZ</name>
<dbReference type="EMBL" id="LAZR01057335">
    <property type="protein sequence ID" value="KKK72263.1"/>
    <property type="molecule type" value="Genomic_DNA"/>
</dbReference>
<dbReference type="InterPro" id="IPR016193">
    <property type="entry name" value="Cytidine_deaminase-like"/>
</dbReference>
<evidence type="ECO:0000256" key="3">
    <source>
        <dbReference type="ARBA" id="ARBA00022801"/>
    </source>
</evidence>
<dbReference type="PANTHER" id="PTHR11086:SF18">
    <property type="entry name" value="DEOXYCYTIDYLATE DEAMINASE"/>
    <property type="match status" value="1"/>
</dbReference>
<dbReference type="InterPro" id="IPR002125">
    <property type="entry name" value="CMP_dCMP_dom"/>
</dbReference>
<protein>
    <recommendedName>
        <fullName evidence="5">CMP/dCMP-type deaminase domain-containing protein</fullName>
    </recommendedName>
</protein>
<organism evidence="6">
    <name type="scientific">marine sediment metagenome</name>
    <dbReference type="NCBI Taxonomy" id="412755"/>
    <lineage>
        <taxon>unclassified sequences</taxon>
        <taxon>metagenomes</taxon>
        <taxon>ecological metagenomes</taxon>
    </lineage>
</organism>
<feature type="non-terminal residue" evidence="6">
    <location>
        <position position="152"/>
    </location>
</feature>
<dbReference type="InterPro" id="IPR015517">
    <property type="entry name" value="dCMP_deaminase-rel"/>
</dbReference>
<dbReference type="PROSITE" id="PS00903">
    <property type="entry name" value="CYT_DCMP_DEAMINASES_1"/>
    <property type="match status" value="1"/>
</dbReference>
<feature type="domain" description="CMP/dCMP-type deaminase" evidence="5">
    <location>
        <begin position="4"/>
        <end position="134"/>
    </location>
</feature>
<comment type="similarity">
    <text evidence="1">Belongs to the cytidine and deoxycytidylate deaminase family.</text>
</comment>
<dbReference type="PIRSF" id="PIRSF006019">
    <property type="entry name" value="dCMP_deaminase"/>
    <property type="match status" value="1"/>
</dbReference>
<dbReference type="SUPFAM" id="SSF53927">
    <property type="entry name" value="Cytidine deaminase-like"/>
    <property type="match status" value="1"/>
</dbReference>
<keyword evidence="4" id="KW-0862">Zinc</keyword>